<accession>A0A151XE04</accession>
<evidence type="ECO:0000313" key="2">
    <source>
        <dbReference type="EMBL" id="KYQ58550.1"/>
    </source>
</evidence>
<gene>
    <name evidence="2" type="ORF">ALC60_02195</name>
</gene>
<reference evidence="2 3" key="1">
    <citation type="submission" date="2015-09" db="EMBL/GenBank/DDBJ databases">
        <title>Trachymyrmex zeteki WGS genome.</title>
        <authorList>
            <person name="Nygaard S."/>
            <person name="Hu H."/>
            <person name="Boomsma J."/>
            <person name="Zhang G."/>
        </authorList>
    </citation>
    <scope>NUCLEOTIDE SEQUENCE [LARGE SCALE GENOMIC DNA]</scope>
    <source>
        <strain evidence="2">Tzet28-1</strain>
        <tissue evidence="2">Whole body</tissue>
    </source>
</reference>
<dbReference type="AlphaFoldDB" id="A0A151XE04"/>
<evidence type="ECO:0000313" key="3">
    <source>
        <dbReference type="Proteomes" id="UP000075809"/>
    </source>
</evidence>
<feature type="non-terminal residue" evidence="2">
    <location>
        <position position="1"/>
    </location>
</feature>
<keyword evidence="3" id="KW-1185">Reference proteome</keyword>
<sequence>TLNSRATSLNPRLKELNPTNTSSEPPSTAVVAVPESRVEYYGGSHGGFYHTSALCEAHSSKPNKPNGFVGTWDGNGSIDVGGIISRNTGWEGAAGEWLRHLVLSDPNATNS</sequence>
<evidence type="ECO:0000256" key="1">
    <source>
        <dbReference type="SAM" id="MobiDB-lite"/>
    </source>
</evidence>
<dbReference type="Proteomes" id="UP000075809">
    <property type="component" value="Unassembled WGS sequence"/>
</dbReference>
<proteinExistence type="predicted"/>
<organism evidence="2 3">
    <name type="scientific">Mycetomoellerius zeteki</name>
    <dbReference type="NCBI Taxonomy" id="64791"/>
    <lineage>
        <taxon>Eukaryota</taxon>
        <taxon>Metazoa</taxon>
        <taxon>Ecdysozoa</taxon>
        <taxon>Arthropoda</taxon>
        <taxon>Hexapoda</taxon>
        <taxon>Insecta</taxon>
        <taxon>Pterygota</taxon>
        <taxon>Neoptera</taxon>
        <taxon>Endopterygota</taxon>
        <taxon>Hymenoptera</taxon>
        <taxon>Apocrita</taxon>
        <taxon>Aculeata</taxon>
        <taxon>Formicoidea</taxon>
        <taxon>Formicidae</taxon>
        <taxon>Myrmicinae</taxon>
        <taxon>Mycetomoellerius</taxon>
    </lineage>
</organism>
<feature type="compositionally biased region" description="Polar residues" evidence="1">
    <location>
        <begin position="17"/>
        <end position="26"/>
    </location>
</feature>
<feature type="region of interest" description="Disordered" evidence="1">
    <location>
        <begin position="1"/>
        <end position="29"/>
    </location>
</feature>
<dbReference type="EMBL" id="KQ982254">
    <property type="protein sequence ID" value="KYQ58550.1"/>
    <property type="molecule type" value="Genomic_DNA"/>
</dbReference>
<feature type="compositionally biased region" description="Polar residues" evidence="1">
    <location>
        <begin position="1"/>
        <end position="10"/>
    </location>
</feature>
<name>A0A151XE04_9HYME</name>
<protein>
    <submittedName>
        <fullName evidence="2">Uncharacterized protein</fullName>
    </submittedName>
</protein>